<sequence length="296" mass="32036">EPAAAAAAAAALPTTSTLEAHGNHPNFLNLAGLVCEAVLEVIFVALPGFVVAYSGMFDAHSQKFVAELNTMVFTPCLVFTKLASQLNADKLADLVVIPFIFAAQTMVSWACAQLMARLFGFATKEKKRQKNFILAMGVFGNSNSLPISLVLSLSKTISGLHWDKIPGDNDDEVAARGILYLLIFQQLGQLLRWTWGYSVLLKPASAYDDDDGDDDDDEREVDVLQRQRYIEEGEYRDDPDDVDVVVMNGHGKAPRAPDSGFSSGSHSPGTASIVSTDDHDHDHDRPDIVPSTAANG</sequence>
<dbReference type="InterPro" id="IPR004776">
    <property type="entry name" value="Mem_transp_PIN-like"/>
</dbReference>
<dbReference type="PANTHER" id="PTHR31794:SF2">
    <property type="entry name" value="AUXIN EFFLUX TRANSPORTER FAMILY PROTEIN (EUROFUNG)"/>
    <property type="match status" value="1"/>
</dbReference>
<evidence type="ECO:0000256" key="3">
    <source>
        <dbReference type="ARBA" id="ARBA00022989"/>
    </source>
</evidence>
<dbReference type="Proteomes" id="UP001138500">
    <property type="component" value="Unassembled WGS sequence"/>
</dbReference>
<keyword evidence="8" id="KW-1185">Reference proteome</keyword>
<dbReference type="OrthoDB" id="10267235at2759"/>
<evidence type="ECO:0000313" key="8">
    <source>
        <dbReference type="Proteomes" id="UP001138500"/>
    </source>
</evidence>
<accession>A0A9W7SY70</accession>
<gene>
    <name evidence="7" type="ORF">Tdes44962_MAKER10551</name>
</gene>
<evidence type="ECO:0000256" key="1">
    <source>
        <dbReference type="ARBA" id="ARBA00004141"/>
    </source>
</evidence>
<keyword evidence="2 6" id="KW-0812">Transmembrane</keyword>
<feature type="transmembrane region" description="Helical" evidence="6">
    <location>
        <begin position="64"/>
        <end position="83"/>
    </location>
</feature>
<organism evidence="7 8">
    <name type="scientific">Teratosphaeria destructans</name>
    <dbReference type="NCBI Taxonomy" id="418781"/>
    <lineage>
        <taxon>Eukaryota</taxon>
        <taxon>Fungi</taxon>
        <taxon>Dikarya</taxon>
        <taxon>Ascomycota</taxon>
        <taxon>Pezizomycotina</taxon>
        <taxon>Dothideomycetes</taxon>
        <taxon>Dothideomycetidae</taxon>
        <taxon>Mycosphaerellales</taxon>
        <taxon>Teratosphaeriaceae</taxon>
        <taxon>Teratosphaeria</taxon>
    </lineage>
</organism>
<dbReference type="GO" id="GO:0055085">
    <property type="term" value="P:transmembrane transport"/>
    <property type="evidence" value="ECO:0007669"/>
    <property type="project" value="InterPro"/>
</dbReference>
<dbReference type="EMBL" id="RIBY02000572">
    <property type="protein sequence ID" value="KAH9840384.1"/>
    <property type="molecule type" value="Genomic_DNA"/>
</dbReference>
<evidence type="ECO:0000256" key="4">
    <source>
        <dbReference type="ARBA" id="ARBA00023136"/>
    </source>
</evidence>
<feature type="transmembrane region" description="Helical" evidence="6">
    <location>
        <begin position="95"/>
        <end position="120"/>
    </location>
</feature>
<comment type="caution">
    <text evidence="7">The sequence shown here is derived from an EMBL/GenBank/DDBJ whole genome shotgun (WGS) entry which is preliminary data.</text>
</comment>
<evidence type="ECO:0000256" key="6">
    <source>
        <dbReference type="SAM" id="Phobius"/>
    </source>
</evidence>
<evidence type="ECO:0000256" key="5">
    <source>
        <dbReference type="SAM" id="MobiDB-lite"/>
    </source>
</evidence>
<feature type="transmembrane region" description="Helical" evidence="6">
    <location>
        <begin position="132"/>
        <end position="153"/>
    </location>
</feature>
<proteinExistence type="predicted"/>
<comment type="subcellular location">
    <subcellularLocation>
        <location evidence="1">Membrane</location>
        <topology evidence="1">Multi-pass membrane protein</topology>
    </subcellularLocation>
</comment>
<dbReference type="AlphaFoldDB" id="A0A9W7SY70"/>
<feature type="region of interest" description="Disordered" evidence="5">
    <location>
        <begin position="233"/>
        <end position="296"/>
    </location>
</feature>
<feature type="compositionally biased region" description="Polar residues" evidence="5">
    <location>
        <begin position="260"/>
        <end position="275"/>
    </location>
</feature>
<feature type="compositionally biased region" description="Acidic residues" evidence="5">
    <location>
        <begin position="234"/>
        <end position="243"/>
    </location>
</feature>
<keyword evidence="3 6" id="KW-1133">Transmembrane helix</keyword>
<evidence type="ECO:0000256" key="2">
    <source>
        <dbReference type="ARBA" id="ARBA00022692"/>
    </source>
</evidence>
<dbReference type="Pfam" id="PF03547">
    <property type="entry name" value="Mem_trans"/>
    <property type="match status" value="1"/>
</dbReference>
<keyword evidence="4 6" id="KW-0472">Membrane</keyword>
<feature type="compositionally biased region" description="Basic and acidic residues" evidence="5">
    <location>
        <begin position="276"/>
        <end position="287"/>
    </location>
</feature>
<reference evidence="7 8" key="2">
    <citation type="journal article" date="2021" name="Curr. Genet.">
        <title>Genetic response to nitrogen starvation in the aggressive Eucalyptus foliar pathogen Teratosphaeria destructans.</title>
        <authorList>
            <person name="Havenga M."/>
            <person name="Wingfield B.D."/>
            <person name="Wingfield M.J."/>
            <person name="Dreyer L.L."/>
            <person name="Roets F."/>
            <person name="Aylward J."/>
        </authorList>
    </citation>
    <scope>NUCLEOTIDE SEQUENCE [LARGE SCALE GENOMIC DNA]</scope>
    <source>
        <strain evidence="7">CMW44962</strain>
    </source>
</reference>
<name>A0A9W7SY70_9PEZI</name>
<feature type="non-terminal residue" evidence="7">
    <location>
        <position position="1"/>
    </location>
</feature>
<feature type="non-terminal residue" evidence="7">
    <location>
        <position position="296"/>
    </location>
</feature>
<dbReference type="GO" id="GO:0005783">
    <property type="term" value="C:endoplasmic reticulum"/>
    <property type="evidence" value="ECO:0007669"/>
    <property type="project" value="TreeGrafter"/>
</dbReference>
<evidence type="ECO:0000313" key="7">
    <source>
        <dbReference type="EMBL" id="KAH9840384.1"/>
    </source>
</evidence>
<dbReference type="GO" id="GO:0016020">
    <property type="term" value="C:membrane"/>
    <property type="evidence" value="ECO:0007669"/>
    <property type="project" value="UniProtKB-SubCell"/>
</dbReference>
<dbReference type="PANTHER" id="PTHR31794">
    <property type="entry name" value="AUXIN EFFLUX TRANSPORTER FAMILY PROTEIN (EUROFUNG)"/>
    <property type="match status" value="1"/>
</dbReference>
<feature type="transmembrane region" description="Helical" evidence="6">
    <location>
        <begin position="30"/>
        <end position="52"/>
    </location>
</feature>
<reference evidence="7 8" key="1">
    <citation type="journal article" date="2018" name="IMA Fungus">
        <title>IMA Genome-F 10: Nine draft genome sequences of Claviceps purpurea s.lat., including C. arundinis, C. humidiphila, and C. cf. spartinae, pseudomolecules for the pitch canker pathogen Fusarium circinatum, draft genome of Davidsoniella eucalypti, Grosmannia galeiformis, Quambalaria eucalypti, and Teratosphaeria destructans.</title>
        <authorList>
            <person name="Wingfield B.D."/>
            <person name="Liu M."/>
            <person name="Nguyen H.D."/>
            <person name="Lane F.A."/>
            <person name="Morgan S.W."/>
            <person name="De Vos L."/>
            <person name="Wilken P.M."/>
            <person name="Duong T.A."/>
            <person name="Aylward J."/>
            <person name="Coetzee M.P."/>
            <person name="Dadej K."/>
            <person name="De Beer Z.W."/>
            <person name="Findlay W."/>
            <person name="Havenga M."/>
            <person name="Kolarik M."/>
            <person name="Menzies J.G."/>
            <person name="Naidoo K."/>
            <person name="Pochopski O."/>
            <person name="Shoukouhi P."/>
            <person name="Santana Q.C."/>
            <person name="Seifert K.A."/>
            <person name="Soal N."/>
            <person name="Steenkamp E.T."/>
            <person name="Tatham C.T."/>
            <person name="van der Nest M.A."/>
            <person name="Wingfield M.J."/>
        </authorList>
    </citation>
    <scope>NUCLEOTIDE SEQUENCE [LARGE SCALE GENOMIC DNA]</scope>
    <source>
        <strain evidence="7">CMW44962</strain>
    </source>
</reference>
<protein>
    <recommendedName>
        <fullName evidence="9">Auxin efflux carrier</fullName>
    </recommendedName>
</protein>
<evidence type="ECO:0008006" key="9">
    <source>
        <dbReference type="Google" id="ProtNLM"/>
    </source>
</evidence>